<protein>
    <submittedName>
        <fullName evidence="2">Uncharacterized protein</fullName>
    </submittedName>
</protein>
<reference evidence="3" key="1">
    <citation type="submission" date="2017-12" db="EMBL/GenBank/DDBJ databases">
        <authorList>
            <consortium name="DOE Joint Genome Institute"/>
            <person name="Mondo S.J."/>
            <person name="Kjaerbolling I."/>
            <person name="Vesth T.C."/>
            <person name="Frisvad J.C."/>
            <person name="Nybo J.L."/>
            <person name="Theobald S."/>
            <person name="Kuo A."/>
            <person name="Bowyer P."/>
            <person name="Matsuda Y."/>
            <person name="Lyhne E.K."/>
            <person name="Kogle M.E."/>
            <person name="Clum A."/>
            <person name="Lipzen A."/>
            <person name="Salamov A."/>
            <person name="Ngan C.Y."/>
            <person name="Daum C."/>
            <person name="Chiniquy J."/>
            <person name="Barry K."/>
            <person name="LaButti K."/>
            <person name="Haridas S."/>
            <person name="Simmons B.A."/>
            <person name="Magnuson J.K."/>
            <person name="Mortensen U.H."/>
            <person name="Larsen T.O."/>
            <person name="Grigoriev I.V."/>
            <person name="Baker S.E."/>
            <person name="Andersen M.R."/>
            <person name="Nordberg H.P."/>
            <person name="Cantor M.N."/>
            <person name="Hua S.X."/>
        </authorList>
    </citation>
    <scope>NUCLEOTIDE SEQUENCE [LARGE SCALE GENOMIC DNA]</scope>
    <source>
        <strain evidence="3">IBT 19404</strain>
    </source>
</reference>
<feature type="region of interest" description="Disordered" evidence="1">
    <location>
        <begin position="154"/>
        <end position="183"/>
    </location>
</feature>
<dbReference type="AlphaFoldDB" id="A0A2J5HUI7"/>
<organism evidence="2 3">
    <name type="scientific">Aspergillus taichungensis</name>
    <dbReference type="NCBI Taxonomy" id="482145"/>
    <lineage>
        <taxon>Eukaryota</taxon>
        <taxon>Fungi</taxon>
        <taxon>Dikarya</taxon>
        <taxon>Ascomycota</taxon>
        <taxon>Pezizomycotina</taxon>
        <taxon>Eurotiomycetes</taxon>
        <taxon>Eurotiomycetidae</taxon>
        <taxon>Eurotiales</taxon>
        <taxon>Aspergillaceae</taxon>
        <taxon>Aspergillus</taxon>
        <taxon>Aspergillus subgen. Circumdati</taxon>
    </lineage>
</organism>
<keyword evidence="3" id="KW-1185">Reference proteome</keyword>
<proteinExistence type="predicted"/>
<evidence type="ECO:0000313" key="2">
    <source>
        <dbReference type="EMBL" id="PLN81045.1"/>
    </source>
</evidence>
<evidence type="ECO:0000313" key="3">
    <source>
        <dbReference type="Proteomes" id="UP000235023"/>
    </source>
</evidence>
<dbReference type="EMBL" id="KZ559541">
    <property type="protein sequence ID" value="PLN81045.1"/>
    <property type="molecule type" value="Genomic_DNA"/>
</dbReference>
<accession>A0A2J5HUI7</accession>
<sequence>MNGDRHLPTVLSTRHSFPIEFGLDNHRLLHFKFLPCGVVCIRSPRPTPYTVVFTVYKSRARATLVLSPGEEEREGVGETKEEDEIIPLSSVILRLDFSLTRTHTSHQWYHSRDSYRCCDNYGGSVFQRVQVTSGSKQVSSRDATEYQSIRVHRQQIQTTDAASSHRGPTKFSNVKPRKTQVPP</sequence>
<evidence type="ECO:0000256" key="1">
    <source>
        <dbReference type="SAM" id="MobiDB-lite"/>
    </source>
</evidence>
<name>A0A2J5HUI7_9EURO</name>
<dbReference type="Proteomes" id="UP000235023">
    <property type="component" value="Unassembled WGS sequence"/>
</dbReference>
<gene>
    <name evidence="2" type="ORF">BDW42DRAFT_169868</name>
</gene>